<gene>
    <name evidence="6" type="ORF">BDY21DRAFT_421005</name>
</gene>
<dbReference type="GO" id="GO:0007064">
    <property type="term" value="P:mitotic sister chromatid cohesion"/>
    <property type="evidence" value="ECO:0007669"/>
    <property type="project" value="TreeGrafter"/>
</dbReference>
<evidence type="ECO:0000259" key="5">
    <source>
        <dbReference type="Pfam" id="PF04825"/>
    </source>
</evidence>
<evidence type="ECO:0000256" key="4">
    <source>
        <dbReference type="SAM" id="MobiDB-lite"/>
    </source>
</evidence>
<dbReference type="GO" id="GO:0030892">
    <property type="term" value="C:mitotic cohesin complex"/>
    <property type="evidence" value="ECO:0007669"/>
    <property type="project" value="TreeGrafter"/>
</dbReference>
<feature type="region of interest" description="Disordered" evidence="4">
    <location>
        <begin position="148"/>
        <end position="181"/>
    </location>
</feature>
<dbReference type="CDD" id="cd21789">
    <property type="entry name" value="Rad21_Rec8_M_SpRec8p-like"/>
    <property type="match status" value="1"/>
</dbReference>
<dbReference type="PANTHER" id="PTHR12585:SF70">
    <property type="entry name" value="RAD21_REC8 N TERMINAL DOMAIN PROTEIN (AFU_ORTHOLOGUE AFUA_6G02900)"/>
    <property type="match status" value="1"/>
</dbReference>
<dbReference type="EMBL" id="MU001678">
    <property type="protein sequence ID" value="KAF2458390.1"/>
    <property type="molecule type" value="Genomic_DNA"/>
</dbReference>
<evidence type="ECO:0000256" key="1">
    <source>
        <dbReference type="ARBA" id="ARBA00004123"/>
    </source>
</evidence>
<dbReference type="GO" id="GO:0005634">
    <property type="term" value="C:nucleus"/>
    <property type="evidence" value="ECO:0007669"/>
    <property type="project" value="UniProtKB-SubCell"/>
</dbReference>
<dbReference type="InterPro" id="IPR006910">
    <property type="entry name" value="Rad21_Rec8_N"/>
</dbReference>
<feature type="region of interest" description="Disordered" evidence="4">
    <location>
        <begin position="306"/>
        <end position="332"/>
    </location>
</feature>
<feature type="region of interest" description="Disordered" evidence="4">
    <location>
        <begin position="462"/>
        <end position="495"/>
    </location>
</feature>
<dbReference type="PANTHER" id="PTHR12585">
    <property type="entry name" value="SCC1 / RAD21 FAMILY MEMBER"/>
    <property type="match status" value="1"/>
</dbReference>
<dbReference type="OrthoDB" id="5427633at2759"/>
<feature type="region of interest" description="Disordered" evidence="4">
    <location>
        <begin position="579"/>
        <end position="622"/>
    </location>
</feature>
<keyword evidence="3" id="KW-0175">Coiled coil</keyword>
<evidence type="ECO:0000256" key="3">
    <source>
        <dbReference type="SAM" id="Coils"/>
    </source>
</evidence>
<protein>
    <submittedName>
        <fullName evidence="6">Rec8 like protein-domain-containing protein</fullName>
    </submittedName>
</protein>
<evidence type="ECO:0000256" key="2">
    <source>
        <dbReference type="ARBA" id="ARBA00023242"/>
    </source>
</evidence>
<evidence type="ECO:0000313" key="7">
    <source>
        <dbReference type="Proteomes" id="UP000799766"/>
    </source>
</evidence>
<proteinExistence type="predicted"/>
<reference evidence="6" key="1">
    <citation type="journal article" date="2020" name="Stud. Mycol.">
        <title>101 Dothideomycetes genomes: a test case for predicting lifestyles and emergence of pathogens.</title>
        <authorList>
            <person name="Haridas S."/>
            <person name="Albert R."/>
            <person name="Binder M."/>
            <person name="Bloem J."/>
            <person name="Labutti K."/>
            <person name="Salamov A."/>
            <person name="Andreopoulos B."/>
            <person name="Baker S."/>
            <person name="Barry K."/>
            <person name="Bills G."/>
            <person name="Bluhm B."/>
            <person name="Cannon C."/>
            <person name="Castanera R."/>
            <person name="Culley D."/>
            <person name="Daum C."/>
            <person name="Ezra D."/>
            <person name="Gonzalez J."/>
            <person name="Henrissat B."/>
            <person name="Kuo A."/>
            <person name="Liang C."/>
            <person name="Lipzen A."/>
            <person name="Lutzoni F."/>
            <person name="Magnuson J."/>
            <person name="Mondo S."/>
            <person name="Nolan M."/>
            <person name="Ohm R."/>
            <person name="Pangilinan J."/>
            <person name="Park H.-J."/>
            <person name="Ramirez L."/>
            <person name="Alfaro M."/>
            <person name="Sun H."/>
            <person name="Tritt A."/>
            <person name="Yoshinaga Y."/>
            <person name="Zwiers L.-H."/>
            <person name="Turgeon B."/>
            <person name="Goodwin S."/>
            <person name="Spatafora J."/>
            <person name="Crous P."/>
            <person name="Grigoriev I."/>
        </authorList>
    </citation>
    <scope>NUCLEOTIDE SEQUENCE</scope>
    <source>
        <strain evidence="6">ATCC 16933</strain>
    </source>
</reference>
<accession>A0A6A6P2Y4</accession>
<evidence type="ECO:0000313" key="6">
    <source>
        <dbReference type="EMBL" id="KAF2458390.1"/>
    </source>
</evidence>
<dbReference type="Proteomes" id="UP000799766">
    <property type="component" value="Unassembled WGS sequence"/>
</dbReference>
<dbReference type="GO" id="GO:0003682">
    <property type="term" value="F:chromatin binding"/>
    <property type="evidence" value="ECO:0007669"/>
    <property type="project" value="TreeGrafter"/>
</dbReference>
<dbReference type="InterPro" id="IPR039781">
    <property type="entry name" value="Rad21/Rec8-like"/>
</dbReference>
<feature type="region of interest" description="Disordered" evidence="4">
    <location>
        <begin position="245"/>
        <end position="264"/>
    </location>
</feature>
<organism evidence="6 7">
    <name type="scientific">Lineolata rhizophorae</name>
    <dbReference type="NCBI Taxonomy" id="578093"/>
    <lineage>
        <taxon>Eukaryota</taxon>
        <taxon>Fungi</taxon>
        <taxon>Dikarya</taxon>
        <taxon>Ascomycota</taxon>
        <taxon>Pezizomycotina</taxon>
        <taxon>Dothideomycetes</taxon>
        <taxon>Dothideomycetes incertae sedis</taxon>
        <taxon>Lineolatales</taxon>
        <taxon>Lineolataceae</taxon>
        <taxon>Lineolata</taxon>
    </lineage>
</organism>
<comment type="subcellular location">
    <subcellularLocation>
        <location evidence="1">Nucleus</location>
    </subcellularLocation>
</comment>
<feature type="compositionally biased region" description="Low complexity" evidence="4">
    <location>
        <begin position="581"/>
        <end position="592"/>
    </location>
</feature>
<keyword evidence="2" id="KW-0539">Nucleus</keyword>
<feature type="domain" description="Rad21/Rec8-like protein N-terminal" evidence="5">
    <location>
        <begin position="1"/>
        <end position="111"/>
    </location>
</feature>
<keyword evidence="7" id="KW-1185">Reference proteome</keyword>
<dbReference type="Pfam" id="PF04825">
    <property type="entry name" value="Rad21_Rec8_N"/>
    <property type="match status" value="1"/>
</dbReference>
<feature type="coiled-coil region" evidence="3">
    <location>
        <begin position="84"/>
        <end position="111"/>
    </location>
</feature>
<name>A0A6A6P2Y4_9PEZI</name>
<dbReference type="AlphaFoldDB" id="A0A6A6P2Y4"/>
<sequence length="747" mass="78638">MFFSHEFLTSPKYGVATVWLVATLGSKSQLKKVNRRAILDVDVPRACQTIIEPEAPLALRLQSNLLYGVSRVYAQQCGYVLSDVQSATNNMRALLRVVARAEEANEAANTKAKPSQLLLEDDPAFVPDVRLASILDVNLDAVLSNQGLLTPQRGGPAGSSQLLPSTRDRSGASSMALPPGINLHSQSSMSRGGSGGLGGFVVPGDVGPGFSEGGVAVGDDEGFLPEADFRFDEEGNIIMLDAPEQAQSQRVGSETHAGSGRLQMGSDVASARVRAEHSEARQFEGGAQEFDAGFMDIDDAVPRLPSEHETRPELLSGQPDEQREPPPLHRTSSLYSAPLAAVTTDTTAPLAATVTRRQPARAIRLDERLELRNRDLLTWNASYLNNMTVAAAQKRAARERTLARKNAAHWVLGAGLGGLGSMSGMPGTMGPNVPISALGRMFSGPEFVERITGIDFAALASGTAAPRRKRRSTSLPSDGSGERGRRVRQRGESSMAEATFGADDFQFGHVGTSPAAPGIVRADDEVELPREQHRAEEDASSAMPWYAGSLRGSSVLRGRAGSRVPSAVSGRVGSALGATGGFPTSTGGPSSFAGPVGGLGQGRARETASPSPLARRSGQDRGGISVTELEELLGEAPEQRQGEAAGEDVQGLDAEGAHFLNFVADCIVTKQGARIAAATAAGEDVQMADVLAEVNEVTFEELLPPPQYMRIVAAAGLMNLLGLVTKGVVAVRQDVPFGEIGICIVET</sequence>